<dbReference type="Proteomes" id="UP000630887">
    <property type="component" value="Unassembled WGS sequence"/>
</dbReference>
<name>A0A8J3P618_9ACTN</name>
<organism evidence="3 4">
    <name type="scientific">Catellatospora coxensis</name>
    <dbReference type="NCBI Taxonomy" id="310354"/>
    <lineage>
        <taxon>Bacteria</taxon>
        <taxon>Bacillati</taxon>
        <taxon>Actinomycetota</taxon>
        <taxon>Actinomycetes</taxon>
        <taxon>Micromonosporales</taxon>
        <taxon>Micromonosporaceae</taxon>
        <taxon>Catellatospora</taxon>
    </lineage>
</organism>
<evidence type="ECO:0000313" key="3">
    <source>
        <dbReference type="EMBL" id="GIG05029.1"/>
    </source>
</evidence>
<evidence type="ECO:0000313" key="4">
    <source>
        <dbReference type="Proteomes" id="UP000630887"/>
    </source>
</evidence>
<dbReference type="Pfam" id="PF13845">
    <property type="entry name" value="Septum_form"/>
    <property type="match status" value="1"/>
</dbReference>
<dbReference type="InterPro" id="IPR026004">
    <property type="entry name" value="Septum_form"/>
</dbReference>
<sequence>MRGRLKAGMVLAALLTNLALTGCAPGLPSEADGDLVDDWAAMAAVTGWEPKVGECMSGVPVAVAMRSAPVVDCAEPHHGEVVHVGKFSIDKYPGPTDKAAALVECDAKAKAYLGRAWGDARLELRVATPRTDTWQSGARWFRCEVSEIKTFDRDNSFTTRTGSLKGAVPAALLSGCVVVHEQGDDIAQMEDVPCNKPHNAEYVGVFRASAATPYPTSERQWNAIHSQCQVLKGKFLGVSAGQAEYYGGIASARSKSDWDEGDHVVRCAVSWKKKISKSVRGSKGKGIPN</sequence>
<accession>A0A8J3P618</accession>
<comment type="caution">
    <text evidence="3">The sequence shown here is derived from an EMBL/GenBank/DDBJ whole genome shotgun (WGS) entry which is preliminary data.</text>
</comment>
<feature type="domain" description="Septum formation-related" evidence="2">
    <location>
        <begin position="53"/>
        <end position="267"/>
    </location>
</feature>
<feature type="chain" id="PRO_5038644808" description="Septum formation-related domain-containing protein" evidence="1">
    <location>
        <begin position="25"/>
        <end position="289"/>
    </location>
</feature>
<keyword evidence="4" id="KW-1185">Reference proteome</keyword>
<evidence type="ECO:0000256" key="1">
    <source>
        <dbReference type="SAM" id="SignalP"/>
    </source>
</evidence>
<protein>
    <recommendedName>
        <fullName evidence="2">Septum formation-related domain-containing protein</fullName>
    </recommendedName>
</protein>
<keyword evidence="1" id="KW-0732">Signal</keyword>
<dbReference type="AlphaFoldDB" id="A0A8J3P618"/>
<proteinExistence type="predicted"/>
<gene>
    <name evidence="3" type="ORF">Cco03nite_17290</name>
</gene>
<dbReference type="EMBL" id="BONI01000011">
    <property type="protein sequence ID" value="GIG05029.1"/>
    <property type="molecule type" value="Genomic_DNA"/>
</dbReference>
<reference evidence="3 4" key="1">
    <citation type="submission" date="2021-01" db="EMBL/GenBank/DDBJ databases">
        <title>Whole genome shotgun sequence of Catellatospora coxensis NBRC 107359.</title>
        <authorList>
            <person name="Komaki H."/>
            <person name="Tamura T."/>
        </authorList>
    </citation>
    <scope>NUCLEOTIDE SEQUENCE [LARGE SCALE GENOMIC DNA]</scope>
    <source>
        <strain evidence="3 4">NBRC 107359</strain>
    </source>
</reference>
<feature type="signal peptide" evidence="1">
    <location>
        <begin position="1"/>
        <end position="24"/>
    </location>
</feature>
<evidence type="ECO:0000259" key="2">
    <source>
        <dbReference type="Pfam" id="PF13845"/>
    </source>
</evidence>
<dbReference type="PROSITE" id="PS51257">
    <property type="entry name" value="PROKAR_LIPOPROTEIN"/>
    <property type="match status" value="1"/>
</dbReference>
<dbReference type="RefSeq" id="WP_203690819.1">
    <property type="nucleotide sequence ID" value="NZ_BAAALC010000016.1"/>
</dbReference>